<dbReference type="Pfam" id="PF18487">
    <property type="entry name" value="TSR"/>
    <property type="match status" value="1"/>
</dbReference>
<dbReference type="InterPro" id="IPR000884">
    <property type="entry name" value="TSP1_rpt"/>
</dbReference>
<dbReference type="PRINTS" id="PR01705">
    <property type="entry name" value="TSP1REPEAT"/>
</dbReference>
<dbReference type="InterPro" id="IPR036383">
    <property type="entry name" value="TSP1_rpt_sf"/>
</dbReference>
<evidence type="ECO:0000313" key="7">
    <source>
        <dbReference type="Proteomes" id="UP000694406"/>
    </source>
</evidence>
<protein>
    <recommendedName>
        <fullName evidence="8">Properdin</fullName>
    </recommendedName>
</protein>
<evidence type="ECO:0000256" key="5">
    <source>
        <dbReference type="ARBA" id="ARBA00023157"/>
    </source>
</evidence>
<dbReference type="SUPFAM" id="SSF82895">
    <property type="entry name" value="TSP-1 type 1 repeat"/>
    <property type="match status" value="5"/>
</dbReference>
<organism evidence="6 7">
    <name type="scientific">Laticauda laticaudata</name>
    <name type="common">Blue-ringed sea krait</name>
    <name type="synonym">Blue-lipped sea krait</name>
    <dbReference type="NCBI Taxonomy" id="8630"/>
    <lineage>
        <taxon>Eukaryota</taxon>
        <taxon>Metazoa</taxon>
        <taxon>Chordata</taxon>
        <taxon>Craniata</taxon>
        <taxon>Vertebrata</taxon>
        <taxon>Euteleostomi</taxon>
        <taxon>Lepidosauria</taxon>
        <taxon>Squamata</taxon>
        <taxon>Bifurcata</taxon>
        <taxon>Unidentata</taxon>
        <taxon>Episquamata</taxon>
        <taxon>Toxicofera</taxon>
        <taxon>Serpentes</taxon>
        <taxon>Colubroidea</taxon>
        <taxon>Elapidae</taxon>
        <taxon>Laticaudinae</taxon>
        <taxon>Laticauda</taxon>
    </lineage>
</organism>
<dbReference type="SMART" id="SM00209">
    <property type="entry name" value="TSP1"/>
    <property type="match status" value="5"/>
</dbReference>
<name>A0A8C5RHI3_LATLA</name>
<dbReference type="PROSITE" id="PS50092">
    <property type="entry name" value="TSP1"/>
    <property type="match status" value="5"/>
</dbReference>
<evidence type="ECO:0000256" key="4">
    <source>
        <dbReference type="ARBA" id="ARBA00022737"/>
    </source>
</evidence>
<proteinExistence type="predicted"/>
<dbReference type="AlphaFoldDB" id="A0A8C5RHI3"/>
<dbReference type="InterPro" id="IPR052065">
    <property type="entry name" value="Compl_asym_regulator"/>
</dbReference>
<accession>A0A8C5RHI3</accession>
<dbReference type="Ensembl" id="ENSLLTT00000003664.1">
    <property type="protein sequence ID" value="ENSLLTP00000003524.1"/>
    <property type="gene ID" value="ENSLLTG00000002625.1"/>
</dbReference>
<dbReference type="Gene3D" id="2.20.100.10">
    <property type="entry name" value="Thrombospondin type-1 (TSP1) repeat"/>
    <property type="match status" value="5"/>
</dbReference>
<dbReference type="GeneTree" id="ENSGT00940000161209"/>
<reference evidence="6" key="2">
    <citation type="submission" date="2025-09" db="UniProtKB">
        <authorList>
            <consortium name="Ensembl"/>
        </authorList>
    </citation>
    <scope>IDENTIFICATION</scope>
</reference>
<evidence type="ECO:0000256" key="1">
    <source>
        <dbReference type="ARBA" id="ARBA00004613"/>
    </source>
</evidence>
<sequence>MCFPECCKLCACKSCREAAFETALFSCFLTAAVPHSTAEVEKSGNKNQVRARVSGWEKTSADIEPVLCLLLFRATGSTENVLCYKTFDEISGTCSNLLGAGVSQEDCCLNSKYGFQLTENGACQSCRGAQWSKWASWSACSVSCTEGVQRRSRICYGYHEGTCPIGTRGKEMKSCLLKECCPVMGGWSEWSAWKPCSVTCQTGTQLRERTCTNPTPVCGGTCTGYSRETKPCDTSQICPTHGNWGSWGPWQPCSQTCSIEGSARQPQQQRSRPCNNPPPSLNPLGKPCPGPSQESKSCTGLPNCPRDGNWGGWKLLQPCTVTCGVGQILQKRLCDNPPPKHGGKNCLGEDVRRQPCTVKVPCPVDGHWDEWGPWKPCSRYSFEIECEEIPASQMRNRKCIGRRYDGKPCEGLRSESRVCYSFEGCPCEYWESEKVQRASYSDQGFLDQGLPTFWTSGITKLIILDPRDHKPVLIENTRFVFKCRTSRWWEVLMERKRSCYYCRVSHKISPGLFWSPGKAARTSFRG</sequence>
<keyword evidence="4" id="KW-0677">Repeat</keyword>
<dbReference type="Pfam" id="PF00090">
    <property type="entry name" value="TSP_1"/>
    <property type="match status" value="5"/>
</dbReference>
<evidence type="ECO:0000313" key="6">
    <source>
        <dbReference type="Ensembl" id="ENSLLTP00000003524.1"/>
    </source>
</evidence>
<dbReference type="InterPro" id="IPR049536">
    <property type="entry name" value="CFP_TSR-0"/>
</dbReference>
<dbReference type="FunFam" id="2.20.100.10:FF:000001">
    <property type="entry name" value="semaphorin-5A isoform X1"/>
    <property type="match status" value="2"/>
</dbReference>
<reference evidence="6" key="1">
    <citation type="submission" date="2025-08" db="UniProtKB">
        <authorList>
            <consortium name="Ensembl"/>
        </authorList>
    </citation>
    <scope>IDENTIFICATION</scope>
</reference>
<evidence type="ECO:0000256" key="2">
    <source>
        <dbReference type="ARBA" id="ARBA00022525"/>
    </source>
</evidence>
<dbReference type="PANTHER" id="PTHR22906:SF43">
    <property type="entry name" value="PROPERDIN"/>
    <property type="match status" value="1"/>
</dbReference>
<dbReference type="Proteomes" id="UP000694406">
    <property type="component" value="Unplaced"/>
</dbReference>
<evidence type="ECO:0000256" key="3">
    <source>
        <dbReference type="ARBA" id="ARBA00022729"/>
    </source>
</evidence>
<keyword evidence="3" id="KW-0732">Signal</keyword>
<comment type="subcellular location">
    <subcellularLocation>
        <location evidence="1">Secreted</location>
    </subcellularLocation>
</comment>
<keyword evidence="2" id="KW-0964">Secreted</keyword>
<evidence type="ECO:0008006" key="8">
    <source>
        <dbReference type="Google" id="ProtNLM"/>
    </source>
</evidence>
<keyword evidence="5" id="KW-1015">Disulfide bond</keyword>
<dbReference type="PANTHER" id="PTHR22906">
    <property type="entry name" value="PROPERDIN"/>
    <property type="match status" value="1"/>
</dbReference>
<keyword evidence="7" id="KW-1185">Reference proteome</keyword>